<dbReference type="Proteomes" id="UP000265520">
    <property type="component" value="Unassembled WGS sequence"/>
</dbReference>
<accession>A0A392VQ41</accession>
<name>A0A392VQ41_9FABA</name>
<comment type="caution">
    <text evidence="1">The sequence shown here is derived from an EMBL/GenBank/DDBJ whole genome shotgun (WGS) entry which is preliminary data.</text>
</comment>
<dbReference type="EMBL" id="LXQA011244627">
    <property type="protein sequence ID" value="MCI90436.1"/>
    <property type="molecule type" value="Genomic_DNA"/>
</dbReference>
<organism evidence="1 2">
    <name type="scientific">Trifolium medium</name>
    <dbReference type="NCBI Taxonomy" id="97028"/>
    <lineage>
        <taxon>Eukaryota</taxon>
        <taxon>Viridiplantae</taxon>
        <taxon>Streptophyta</taxon>
        <taxon>Embryophyta</taxon>
        <taxon>Tracheophyta</taxon>
        <taxon>Spermatophyta</taxon>
        <taxon>Magnoliopsida</taxon>
        <taxon>eudicotyledons</taxon>
        <taxon>Gunneridae</taxon>
        <taxon>Pentapetalae</taxon>
        <taxon>rosids</taxon>
        <taxon>fabids</taxon>
        <taxon>Fabales</taxon>
        <taxon>Fabaceae</taxon>
        <taxon>Papilionoideae</taxon>
        <taxon>50 kb inversion clade</taxon>
        <taxon>NPAAA clade</taxon>
        <taxon>Hologalegina</taxon>
        <taxon>IRL clade</taxon>
        <taxon>Trifolieae</taxon>
        <taxon>Trifolium</taxon>
    </lineage>
</organism>
<reference evidence="1 2" key="1">
    <citation type="journal article" date="2018" name="Front. Plant Sci.">
        <title>Red Clover (Trifolium pratense) and Zigzag Clover (T. medium) - A Picture of Genomic Similarities and Differences.</title>
        <authorList>
            <person name="Dluhosova J."/>
            <person name="Istvanek J."/>
            <person name="Nedelnik J."/>
            <person name="Repkova J."/>
        </authorList>
    </citation>
    <scope>NUCLEOTIDE SEQUENCE [LARGE SCALE GENOMIC DNA]</scope>
    <source>
        <strain evidence="2">cv. 10/8</strain>
        <tissue evidence="1">Leaf</tissue>
    </source>
</reference>
<protein>
    <submittedName>
        <fullName evidence="1">Uncharacterized protein</fullName>
    </submittedName>
</protein>
<sequence length="51" mass="6257">MKRTEEEKAKKERVDDCLAGVTNEIQERNHQLDLAWKKNEDWKDLWERTLE</sequence>
<feature type="non-terminal residue" evidence="1">
    <location>
        <position position="51"/>
    </location>
</feature>
<evidence type="ECO:0000313" key="1">
    <source>
        <dbReference type="EMBL" id="MCI90436.1"/>
    </source>
</evidence>
<proteinExistence type="predicted"/>
<dbReference type="AlphaFoldDB" id="A0A392VQ41"/>
<keyword evidence="2" id="KW-1185">Reference proteome</keyword>
<evidence type="ECO:0000313" key="2">
    <source>
        <dbReference type="Proteomes" id="UP000265520"/>
    </source>
</evidence>